<organism evidence="3">
    <name type="scientific">marine sediment metagenome</name>
    <dbReference type="NCBI Taxonomy" id="412755"/>
    <lineage>
        <taxon>unclassified sequences</taxon>
        <taxon>metagenomes</taxon>
        <taxon>ecological metagenomes</taxon>
    </lineage>
</organism>
<feature type="domain" description="Protein kinase" evidence="2">
    <location>
        <begin position="1"/>
        <end position="208"/>
    </location>
</feature>
<sequence length="208" mass="22379">MLENIAHALAYLHSQGIAHRDVKLENTLVRFTPNGGIAPLLIDPGNDASPGTPSQRAGWMPWCAIGDLSLQEQKNGDLFAFFMLSAGVIAATDPANERALGDLVTQHFPPNICSTHTGPALSNHRPENMPSEHPLWNTARKGMGPDPYNNPGPYSPAKTVATFFGTLVDRLGKATTRMLSDEVGKDDASTQHDPSADTQLQACKTQRA</sequence>
<proteinExistence type="predicted"/>
<evidence type="ECO:0000313" key="3">
    <source>
        <dbReference type="EMBL" id="GAH13932.1"/>
    </source>
</evidence>
<evidence type="ECO:0000256" key="1">
    <source>
        <dbReference type="SAM" id="MobiDB-lite"/>
    </source>
</evidence>
<dbReference type="InterPro" id="IPR011009">
    <property type="entry name" value="Kinase-like_dom_sf"/>
</dbReference>
<dbReference type="PROSITE" id="PS50011">
    <property type="entry name" value="PROTEIN_KINASE_DOM"/>
    <property type="match status" value="1"/>
</dbReference>
<dbReference type="GO" id="GO:0004672">
    <property type="term" value="F:protein kinase activity"/>
    <property type="evidence" value="ECO:0007669"/>
    <property type="project" value="InterPro"/>
</dbReference>
<comment type="caution">
    <text evidence="3">The sequence shown here is derived from an EMBL/GenBank/DDBJ whole genome shotgun (WGS) entry which is preliminary data.</text>
</comment>
<protein>
    <recommendedName>
        <fullName evidence="2">Protein kinase domain-containing protein</fullName>
    </recommendedName>
</protein>
<dbReference type="EMBL" id="BART01030080">
    <property type="protein sequence ID" value="GAH13932.1"/>
    <property type="molecule type" value="Genomic_DNA"/>
</dbReference>
<name>X1D1C7_9ZZZZ</name>
<feature type="region of interest" description="Disordered" evidence="1">
    <location>
        <begin position="182"/>
        <end position="208"/>
    </location>
</feature>
<feature type="compositionally biased region" description="Polar residues" evidence="1">
    <location>
        <begin position="191"/>
        <end position="208"/>
    </location>
</feature>
<dbReference type="InterPro" id="IPR000719">
    <property type="entry name" value="Prot_kinase_dom"/>
</dbReference>
<dbReference type="PROSITE" id="PS00108">
    <property type="entry name" value="PROTEIN_KINASE_ST"/>
    <property type="match status" value="1"/>
</dbReference>
<dbReference type="Gene3D" id="1.10.510.10">
    <property type="entry name" value="Transferase(Phosphotransferase) domain 1"/>
    <property type="match status" value="1"/>
</dbReference>
<dbReference type="InterPro" id="IPR008271">
    <property type="entry name" value="Ser/Thr_kinase_AS"/>
</dbReference>
<dbReference type="GO" id="GO:0005524">
    <property type="term" value="F:ATP binding"/>
    <property type="evidence" value="ECO:0007669"/>
    <property type="project" value="InterPro"/>
</dbReference>
<accession>X1D1C7</accession>
<dbReference type="AlphaFoldDB" id="X1D1C7"/>
<gene>
    <name evidence="3" type="ORF">S01H4_52606</name>
</gene>
<reference evidence="3" key="1">
    <citation type="journal article" date="2014" name="Front. Microbiol.">
        <title>High frequency of phylogenetically diverse reductive dehalogenase-homologous genes in deep subseafloor sedimentary metagenomes.</title>
        <authorList>
            <person name="Kawai M."/>
            <person name="Futagami T."/>
            <person name="Toyoda A."/>
            <person name="Takaki Y."/>
            <person name="Nishi S."/>
            <person name="Hori S."/>
            <person name="Arai W."/>
            <person name="Tsubouchi T."/>
            <person name="Morono Y."/>
            <person name="Uchiyama I."/>
            <person name="Ito T."/>
            <person name="Fujiyama A."/>
            <person name="Inagaki F."/>
            <person name="Takami H."/>
        </authorList>
    </citation>
    <scope>NUCLEOTIDE SEQUENCE</scope>
    <source>
        <strain evidence="3">Expedition CK06-06</strain>
    </source>
</reference>
<evidence type="ECO:0000259" key="2">
    <source>
        <dbReference type="PROSITE" id="PS50011"/>
    </source>
</evidence>
<dbReference type="SUPFAM" id="SSF56112">
    <property type="entry name" value="Protein kinase-like (PK-like)"/>
    <property type="match status" value="1"/>
</dbReference>